<keyword evidence="3" id="KW-1185">Reference proteome</keyword>
<gene>
    <name evidence="2" type="ORF">H7849_22920</name>
</gene>
<dbReference type="EMBL" id="CP060394">
    <property type="protein sequence ID" value="QNI31851.1"/>
    <property type="molecule type" value="Genomic_DNA"/>
</dbReference>
<reference evidence="2 3" key="1">
    <citation type="submission" date="2020-08" db="EMBL/GenBank/DDBJ databases">
        <title>Edaphobacter telluris sp. nov. and Acidobacterium dinghuensis sp. nov., two acidobacteria isolated from forest soil.</title>
        <authorList>
            <person name="Fu J."/>
            <person name="Qiu L."/>
        </authorList>
    </citation>
    <scope>NUCLEOTIDE SEQUENCE [LARGE SCALE GENOMIC DNA]</scope>
    <source>
        <strain evidence="2">4Y35</strain>
    </source>
</reference>
<protein>
    <recommendedName>
        <fullName evidence="4">AsmA-like C-terminal domain-containing protein</fullName>
    </recommendedName>
</protein>
<evidence type="ECO:0008006" key="4">
    <source>
        <dbReference type="Google" id="ProtNLM"/>
    </source>
</evidence>
<evidence type="ECO:0000256" key="1">
    <source>
        <dbReference type="SAM" id="MobiDB-lite"/>
    </source>
</evidence>
<name>A0A7G8BH31_9BACT</name>
<accession>A0A7G8BH31</accession>
<dbReference type="AlphaFoldDB" id="A0A7G8BH31"/>
<feature type="compositionally biased region" description="Basic and acidic residues" evidence="1">
    <location>
        <begin position="500"/>
        <end position="528"/>
    </location>
</feature>
<dbReference type="GO" id="GO:0090313">
    <property type="term" value="P:regulation of protein targeting to membrane"/>
    <property type="evidence" value="ECO:0007669"/>
    <property type="project" value="TreeGrafter"/>
</dbReference>
<evidence type="ECO:0000313" key="3">
    <source>
        <dbReference type="Proteomes" id="UP000515312"/>
    </source>
</evidence>
<proteinExistence type="predicted"/>
<sequence length="528" mass="58100">MLWIAAIFFLLVVAAFIAVEVGLHRAEPILKARIVDTLSTRFDSRVQLAHFHVYFLKGFQVSGSGLRIYPNQIEMDSPLFAVNNFSFRTTWHGLLHTPMFVDRVNLRGMQIHMPPKDERQNMPKLSNQNGVSNMKIFVREMQIEDAALVLETNKPGKFPLDFEISHLTLDSVGAGEPMKFHATLINPKPIGDIDSSGYFGPFNEHSPGDSPVRGEYNFSHADLNTIKGIGGMLSSTGKYQGELNHIYVDGETDTLNFSIDSGNHPMPLHTKFHAIVDGTNGDTYLQPVDAQLLHSHILATGDVVRAPQGGHNITLDVTVGPARIEDLLTLGVKSQPAIMSGGLRLKTKLILPPGQVSVAQKLRLKGSFEITDATFSNDKIQAKVDELSLRSQNRAKEAKTIDKQNPDAIESQMKGQFELGDSKLTFSSLQYDVPGADIALNGVYTLSGDQFDFSGTARMKAKASQLTTGFKSLLLKPVDPFFSKNGAGTEVPIKVSGTRSEPKFGLDFHHKDKDKNQSDAHDSHNPDK</sequence>
<dbReference type="Proteomes" id="UP000515312">
    <property type="component" value="Chromosome"/>
</dbReference>
<dbReference type="PANTHER" id="PTHR30441:SF8">
    <property type="entry name" value="DUF748 DOMAIN-CONTAINING PROTEIN"/>
    <property type="match status" value="1"/>
</dbReference>
<dbReference type="InterPro" id="IPR052894">
    <property type="entry name" value="AsmA-related"/>
</dbReference>
<organism evidence="2 3">
    <name type="scientific">Alloacidobacterium dinghuense</name>
    <dbReference type="NCBI Taxonomy" id="2763107"/>
    <lineage>
        <taxon>Bacteria</taxon>
        <taxon>Pseudomonadati</taxon>
        <taxon>Acidobacteriota</taxon>
        <taxon>Terriglobia</taxon>
        <taxon>Terriglobales</taxon>
        <taxon>Acidobacteriaceae</taxon>
        <taxon>Alloacidobacterium</taxon>
    </lineage>
</organism>
<dbReference type="KEGG" id="adin:H7849_22920"/>
<dbReference type="GO" id="GO:0005886">
    <property type="term" value="C:plasma membrane"/>
    <property type="evidence" value="ECO:0007669"/>
    <property type="project" value="TreeGrafter"/>
</dbReference>
<dbReference type="PANTHER" id="PTHR30441">
    <property type="entry name" value="DUF748 DOMAIN-CONTAINING PROTEIN"/>
    <property type="match status" value="1"/>
</dbReference>
<evidence type="ECO:0000313" key="2">
    <source>
        <dbReference type="EMBL" id="QNI31851.1"/>
    </source>
</evidence>
<feature type="region of interest" description="Disordered" evidence="1">
    <location>
        <begin position="494"/>
        <end position="528"/>
    </location>
</feature>